<keyword evidence="2" id="KW-1185">Reference proteome</keyword>
<reference evidence="1 2" key="2">
    <citation type="journal article" date="2022" name="Mol. Ecol. Resour.">
        <title>The genomes of chicory, endive, great burdock and yacon provide insights into Asteraceae paleo-polyploidization history and plant inulin production.</title>
        <authorList>
            <person name="Fan W."/>
            <person name="Wang S."/>
            <person name="Wang H."/>
            <person name="Wang A."/>
            <person name="Jiang F."/>
            <person name="Liu H."/>
            <person name="Zhao H."/>
            <person name="Xu D."/>
            <person name="Zhang Y."/>
        </authorList>
    </citation>
    <scope>NUCLEOTIDE SEQUENCE [LARGE SCALE GENOMIC DNA]</scope>
    <source>
        <strain evidence="2">cv. Niubang</strain>
    </source>
</reference>
<evidence type="ECO:0000313" key="2">
    <source>
        <dbReference type="Proteomes" id="UP001055879"/>
    </source>
</evidence>
<evidence type="ECO:0000313" key="1">
    <source>
        <dbReference type="EMBL" id="KAI3748594.1"/>
    </source>
</evidence>
<dbReference type="Proteomes" id="UP001055879">
    <property type="component" value="Linkage Group LG03"/>
</dbReference>
<gene>
    <name evidence="1" type="ORF">L6452_11779</name>
</gene>
<sequence>MIPSLVETSCCMSLLIKVLVDSDYLNVCGLLSTGYGDIHAVNLRDSIFVMIYVSLDMVCGVYLIEKDLEEAYAIRLKITSGYTDSAILHHLPTLRLSSLQQRGDDLFLSLKIGENMIVLTCSIASVDKCTEGGRTEWKLFQRH</sequence>
<reference evidence="2" key="1">
    <citation type="journal article" date="2022" name="Mol. Ecol. Resour.">
        <title>The genomes of chicory, endive, great burdock and yacon provide insights into Asteraceae palaeo-polyploidization history and plant inulin production.</title>
        <authorList>
            <person name="Fan W."/>
            <person name="Wang S."/>
            <person name="Wang H."/>
            <person name="Wang A."/>
            <person name="Jiang F."/>
            <person name="Liu H."/>
            <person name="Zhao H."/>
            <person name="Xu D."/>
            <person name="Zhang Y."/>
        </authorList>
    </citation>
    <scope>NUCLEOTIDE SEQUENCE [LARGE SCALE GENOMIC DNA]</scope>
    <source>
        <strain evidence="2">cv. Niubang</strain>
    </source>
</reference>
<organism evidence="1 2">
    <name type="scientific">Arctium lappa</name>
    <name type="common">Greater burdock</name>
    <name type="synonym">Lappa major</name>
    <dbReference type="NCBI Taxonomy" id="4217"/>
    <lineage>
        <taxon>Eukaryota</taxon>
        <taxon>Viridiplantae</taxon>
        <taxon>Streptophyta</taxon>
        <taxon>Embryophyta</taxon>
        <taxon>Tracheophyta</taxon>
        <taxon>Spermatophyta</taxon>
        <taxon>Magnoliopsida</taxon>
        <taxon>eudicotyledons</taxon>
        <taxon>Gunneridae</taxon>
        <taxon>Pentapetalae</taxon>
        <taxon>asterids</taxon>
        <taxon>campanulids</taxon>
        <taxon>Asterales</taxon>
        <taxon>Asteraceae</taxon>
        <taxon>Carduoideae</taxon>
        <taxon>Cardueae</taxon>
        <taxon>Arctiinae</taxon>
        <taxon>Arctium</taxon>
    </lineage>
</organism>
<dbReference type="EMBL" id="CM042049">
    <property type="protein sequence ID" value="KAI3748594.1"/>
    <property type="molecule type" value="Genomic_DNA"/>
</dbReference>
<comment type="caution">
    <text evidence="1">The sequence shown here is derived from an EMBL/GenBank/DDBJ whole genome shotgun (WGS) entry which is preliminary data.</text>
</comment>
<name>A0ACB9DPL1_ARCLA</name>
<proteinExistence type="predicted"/>
<accession>A0ACB9DPL1</accession>
<protein>
    <submittedName>
        <fullName evidence="1">Uncharacterized protein</fullName>
    </submittedName>
</protein>